<gene>
    <name evidence="1" type="primary">ORF131230</name>
</gene>
<organism evidence="1">
    <name type="scientific">Arion vulgaris</name>
    <dbReference type="NCBI Taxonomy" id="1028688"/>
    <lineage>
        <taxon>Eukaryota</taxon>
        <taxon>Metazoa</taxon>
        <taxon>Spiralia</taxon>
        <taxon>Lophotrochozoa</taxon>
        <taxon>Mollusca</taxon>
        <taxon>Gastropoda</taxon>
        <taxon>Heterobranchia</taxon>
        <taxon>Euthyneura</taxon>
        <taxon>Panpulmonata</taxon>
        <taxon>Eupulmonata</taxon>
        <taxon>Stylommatophora</taxon>
        <taxon>Helicina</taxon>
        <taxon>Arionoidea</taxon>
        <taxon>Arionidae</taxon>
        <taxon>Arion</taxon>
    </lineage>
</organism>
<proteinExistence type="predicted"/>
<dbReference type="EMBL" id="HACG01035522">
    <property type="protein sequence ID" value="CEK82387.1"/>
    <property type="molecule type" value="Transcribed_RNA"/>
</dbReference>
<protein>
    <submittedName>
        <fullName evidence="1">Uncharacterized protein</fullName>
    </submittedName>
</protein>
<evidence type="ECO:0000313" key="1">
    <source>
        <dbReference type="EMBL" id="CEK82387.1"/>
    </source>
</evidence>
<sequence length="51" mass="5987">MQPLAVVRTTKSMFNLIKYHLTCHIQDSKNNTYTVQTKTAYTDHNNDCFLH</sequence>
<dbReference type="AlphaFoldDB" id="A0A0B7AP77"/>
<reference evidence="1" key="1">
    <citation type="submission" date="2014-12" db="EMBL/GenBank/DDBJ databases">
        <title>Insight into the proteome of Arion vulgaris.</title>
        <authorList>
            <person name="Aradska J."/>
            <person name="Bulat T."/>
            <person name="Smidak R."/>
            <person name="Sarate P."/>
            <person name="Gangsoo J."/>
            <person name="Sialana F."/>
            <person name="Bilban M."/>
            <person name="Lubec G."/>
        </authorList>
    </citation>
    <scope>NUCLEOTIDE SEQUENCE</scope>
    <source>
        <tissue evidence="1">Skin</tissue>
    </source>
</reference>
<name>A0A0B7AP77_9EUPU</name>
<accession>A0A0B7AP77</accession>